<dbReference type="GO" id="GO:0030544">
    <property type="term" value="F:Hsp70 protein binding"/>
    <property type="evidence" value="ECO:0007669"/>
    <property type="project" value="TreeGrafter"/>
</dbReference>
<keyword evidence="1" id="KW-0677">Repeat</keyword>
<dbReference type="SUPFAM" id="SSF48452">
    <property type="entry name" value="TPR-like"/>
    <property type="match status" value="1"/>
</dbReference>
<dbReference type="PROSITE" id="PS50005">
    <property type="entry name" value="TPR"/>
    <property type="match status" value="1"/>
</dbReference>
<evidence type="ECO:0000256" key="1">
    <source>
        <dbReference type="ARBA" id="ARBA00022737"/>
    </source>
</evidence>
<dbReference type="Pfam" id="PF18972">
    <property type="entry name" value="Wheel"/>
    <property type="match status" value="1"/>
</dbReference>
<keyword evidence="2 4" id="KW-0802">TPR repeat</keyword>
<dbReference type="InterPro" id="IPR044059">
    <property type="entry name" value="Csn1/TTC4_wheel"/>
</dbReference>
<sequence>MTNIPWEQNPFFATEVPENGNELFDALAALKYEGTPDEQATNFREQGNECFKVGKIKDAFEYYTEGIQAKPTDLNLLAALYSNRAACQIKMENFGRAYDDCTESLKCVPNNVKCYYRMATAKLRLHKYDDALVCIDLGLNLKKNDPEFIKLRDFCIEMKKRMTITEEPKNYEKFLRKKGIVQRDFDLMTDMGMYVPLNINIDKDSDVLLFPVIVLYPESNQSDCLRDCTPDTQLEDILFTLMADGLPWDKAHRYNIKNCIVKVHDKETDEQVVVLKQMKLMNLLRNYSFLYKSAAFLYVYPAK</sequence>
<evidence type="ECO:0000313" key="7">
    <source>
        <dbReference type="Proteomes" id="UP000078387"/>
    </source>
</evidence>
<dbReference type="Gene3D" id="1.25.40.10">
    <property type="entry name" value="Tetratricopeptide repeat domain"/>
    <property type="match status" value="1"/>
</dbReference>
<dbReference type="AlphaFoldDB" id="A0A5K1VFR7"/>
<accession>A0A5K1VFR7</accession>
<dbReference type="GO" id="GO:0006457">
    <property type="term" value="P:protein folding"/>
    <property type="evidence" value="ECO:0007669"/>
    <property type="project" value="TreeGrafter"/>
</dbReference>
<dbReference type="GO" id="GO:0005634">
    <property type="term" value="C:nucleus"/>
    <property type="evidence" value="ECO:0007669"/>
    <property type="project" value="TreeGrafter"/>
</dbReference>
<comment type="caution">
    <text evidence="6">The sequence shown here is derived from an EMBL/GenBank/DDBJ whole genome shotgun (WGS) entry which is preliminary data.</text>
</comment>
<evidence type="ECO:0000256" key="2">
    <source>
        <dbReference type="ARBA" id="ARBA00022803"/>
    </source>
</evidence>
<dbReference type="VEuPathDB" id="AmoebaDB:EHI7A_027270"/>
<dbReference type="GO" id="GO:0005829">
    <property type="term" value="C:cytosol"/>
    <property type="evidence" value="ECO:0007669"/>
    <property type="project" value="TreeGrafter"/>
</dbReference>
<gene>
    <name evidence="6" type="ORF">CL6EHI_189950</name>
</gene>
<evidence type="ECO:0000313" key="6">
    <source>
        <dbReference type="EMBL" id="GAT97304.1"/>
    </source>
</evidence>
<dbReference type="PANTHER" id="PTHR46035">
    <property type="entry name" value="TETRATRICOPEPTIDE REPEAT PROTEIN 4"/>
    <property type="match status" value="1"/>
</dbReference>
<proteinExistence type="inferred from homology"/>
<dbReference type="InterPro" id="IPR019734">
    <property type="entry name" value="TPR_rpt"/>
</dbReference>
<dbReference type="OMA" id="WRAAQCA"/>
<dbReference type="VEuPathDB" id="AmoebaDB:EHI5A_049830"/>
<evidence type="ECO:0000256" key="4">
    <source>
        <dbReference type="PROSITE-ProRule" id="PRU00339"/>
    </source>
</evidence>
<name>A0A5K1VFR7_ENTHI</name>
<dbReference type="VEuPathDB" id="AmoebaDB:EHI8A_074880"/>
<comment type="similarity">
    <text evidence="3">Belongs to the TTC4 family.</text>
</comment>
<protein>
    <submittedName>
        <fullName evidence="6">Co-chaperone protein putative</fullName>
    </submittedName>
</protein>
<dbReference type="GO" id="GO:0051879">
    <property type="term" value="F:Hsp90 protein binding"/>
    <property type="evidence" value="ECO:0007669"/>
    <property type="project" value="InterPro"/>
</dbReference>
<evidence type="ECO:0000259" key="5">
    <source>
        <dbReference type="Pfam" id="PF18972"/>
    </source>
</evidence>
<dbReference type="InterPro" id="IPR011990">
    <property type="entry name" value="TPR-like_helical_dom_sf"/>
</dbReference>
<dbReference type="VEuPathDB" id="AmoebaDB:KM1_059430"/>
<evidence type="ECO:0000256" key="3">
    <source>
        <dbReference type="ARBA" id="ARBA00023602"/>
    </source>
</evidence>
<dbReference type="Proteomes" id="UP000078387">
    <property type="component" value="Unassembled WGS sequence"/>
</dbReference>
<dbReference type="EMBL" id="BDEQ01000001">
    <property type="protein sequence ID" value="GAT97304.1"/>
    <property type="molecule type" value="Genomic_DNA"/>
</dbReference>
<dbReference type="Pfam" id="PF12895">
    <property type="entry name" value="ANAPC3"/>
    <property type="match status" value="1"/>
</dbReference>
<feature type="domain" description="Cns1/TTC4 wheel" evidence="5">
    <location>
        <begin position="205"/>
        <end position="286"/>
    </location>
</feature>
<organism evidence="6 7">
    <name type="scientific">Entamoeba histolytica</name>
    <dbReference type="NCBI Taxonomy" id="5759"/>
    <lineage>
        <taxon>Eukaryota</taxon>
        <taxon>Amoebozoa</taxon>
        <taxon>Evosea</taxon>
        <taxon>Archamoebae</taxon>
        <taxon>Mastigamoebida</taxon>
        <taxon>Entamoebidae</taxon>
        <taxon>Entamoeba</taxon>
    </lineage>
</organism>
<dbReference type="SMART" id="SM00028">
    <property type="entry name" value="TPR"/>
    <property type="match status" value="3"/>
</dbReference>
<dbReference type="PANTHER" id="PTHR46035:SF1">
    <property type="entry name" value="TETRATRICOPEPTIDE REPEAT PROTEIN 4"/>
    <property type="match status" value="1"/>
</dbReference>
<dbReference type="VEuPathDB" id="AmoebaDB:EHI_189950"/>
<feature type="repeat" description="TPR" evidence="4">
    <location>
        <begin position="40"/>
        <end position="73"/>
    </location>
</feature>
<reference evidence="6 7" key="1">
    <citation type="submission" date="2016-05" db="EMBL/GenBank/DDBJ databases">
        <title>First whole genome sequencing of Entamoeba histolytica HM1:IMSS-clone-6.</title>
        <authorList>
            <person name="Mukherjee Avik.K."/>
            <person name="Izumyama S."/>
            <person name="Nakada-Tsukui K."/>
            <person name="Nozaki T."/>
        </authorList>
    </citation>
    <scope>NUCLEOTIDE SEQUENCE [LARGE SCALE GENOMIC DNA]</scope>
    <source>
        <strain evidence="6 7">HM1:IMSS clone 6</strain>
    </source>
</reference>